<dbReference type="InterPro" id="IPR046447">
    <property type="entry name" value="DENR_C"/>
</dbReference>
<evidence type="ECO:0000256" key="1">
    <source>
        <dbReference type="ARBA" id="ARBA00007514"/>
    </source>
</evidence>
<feature type="compositionally biased region" description="Basic and acidic residues" evidence="4">
    <location>
        <begin position="231"/>
        <end position="241"/>
    </location>
</feature>
<comment type="subunit">
    <text evidence="2">Interacts with the 40S ribosomal subunit.</text>
</comment>
<dbReference type="InterPro" id="IPR048517">
    <property type="entry name" value="DENR_N"/>
</dbReference>
<dbReference type="EMBL" id="GG745330">
    <property type="protein sequence ID" value="KNE56148.1"/>
    <property type="molecule type" value="Genomic_DNA"/>
</dbReference>
<dbReference type="Pfam" id="PF12231">
    <property type="entry name" value="Rif1_N"/>
    <property type="match status" value="1"/>
</dbReference>
<dbReference type="Pfam" id="PF01253">
    <property type="entry name" value="SUI1"/>
    <property type="match status" value="1"/>
</dbReference>
<comment type="similarity">
    <text evidence="1">Belongs to the DENR family.</text>
</comment>
<dbReference type="InterPro" id="IPR005873">
    <property type="entry name" value="DENR_eukaryotes"/>
</dbReference>
<feature type="compositionally biased region" description="Low complexity" evidence="4">
    <location>
        <begin position="1321"/>
        <end position="1333"/>
    </location>
</feature>
<keyword evidence="7" id="KW-1185">Reference proteome</keyword>
<dbReference type="STRING" id="578462.A0A0L0S0Q4"/>
<sequence>MIDIPQSPVSNILYCGVCTLPPEYCEFNTTLKKCKEWLQKNHVDVYNKLYVDTVTEGVASVTLTPAATPKDASSKLEKKLEAEAEKKRKTKVIIKSEKRKGKKVVTVITGLDVFGVDLKKASKLFSQKFATGSSVGKNAEGSQEVVIQGDVAHEVMDLIVENYPTVPEDNLQIKAYSYYEQYQAAGPVNEQRQADAPVASDARKLGTWDEAGTPLVPETPALMGPRRHANGKSEAEPHADDAGQPSFATPSCESPGRHSEPPTDNDIEDGYRSSPLPHSSKSRGAANGDDDESAPNDDAVAESPRLSVIRDLVNEPDATVAVPKLIDFLRDPAVDLAAECAAVYVVLTTRLRSQPAPSATAGAPVNETESPEIKAVLAHMHDIMKLFARDLAMHSPPEVAREALKLLGFFLYSPQIHSAMPFQDVVALLKPVFVLAKATTDKAVCHLCVWVLRMQRLSARLLSSPLLPHMIDVLVYAIKMPFQSTTIPTEAVQALDNLIRLVPRPVVALAKEWMLPMYASMTVRNELVRKHSIEFFTTHMPLLAEDLDAYDAFLGPFYERDNARLIYEITELTSRNERDGMKVWSIVIVLLAKYIQASPAFVNGMLKIVERRFNVKKASSKLYGYRAWSALIYSFATAGCLLQERRLKLIMIPIMNSFTFDRHMQLRLEATHAWLNLVFAIALRAPAKDFHSYFSLIDGALVKILVDQTEPVRECGWKLLDALLHPDKTLEPTKLSMIVTAGSKPVEYVPAIPVDPKWIRLNAGYFLNAFKLVHEAEGLPFEYVRSELTGMPIIAQPVFKAFVAFLSALDLSMRKEHRLTPDSQNALIRLGEFLGDILHSTAEANKSRMDTLQVLLAPLLQTLPSRHLTSPQCRFVDLEETCTQRMANSPLAGLFRQDVEITPIVHILLLWMECCDEEVPEDPVRSKAYWAHFAELVNVAAESVFVRTSMYSVVYMLEVQPTVPDLDRSLRYWSFVAHSAASHLVKDHASAEVNPFDDGKDEHYIPILVWPLSKLLEAPGDPAQFPIDEWVSLWKAAARIQASKNAKNPYHLVHSVASWLVDLIRGLPEDALIHETKLVVFGRVLQVLVQGYHLPTADQGHIGSVTHDEIVQVLTTLLRECVQFLELVAQDAAVQGPLSEVVTLVLPAWSQFLAAAARSALPTLAQELIRQSEALLQELFQDQVRLATCLTQDGAARFQAVMVHVWLAVLDTWLDVRLDAADVLTTAAPFLTLALRHPIMAVVERAVTLWNRRFGANPPTELPPMLEQVLAHLAADPHVSIDVPEHLVPAETTPAPTSDDVDAAAALADAGSAMDVDHNDVVASSDPAPAVASKRNSRTYSDRHAAAAAAADDDDDVPPLPPMPAPRSPSRYVPTPNGPGHLTASSSAHPSLENTLSRTGPAKKRVRRHESQTEYVPITSRLASTAVRVKTERQIERDTEPRHDVPVMYNSLDSQRIGAAVPDLVNSDGAAAPPPLPYVELPDVPARQALAPMPLPDLVALQAKLGAWMSAVNAAMADKVNAAMMPPPPPPAGPSS</sequence>
<dbReference type="GO" id="GO:0001731">
    <property type="term" value="P:formation of translation preinitiation complex"/>
    <property type="evidence" value="ECO:0007669"/>
    <property type="project" value="TreeGrafter"/>
</dbReference>
<evidence type="ECO:0000256" key="4">
    <source>
        <dbReference type="SAM" id="MobiDB-lite"/>
    </source>
</evidence>
<feature type="region of interest" description="Disordered" evidence="4">
    <location>
        <begin position="188"/>
        <end position="302"/>
    </location>
</feature>
<dbReference type="GO" id="GO:0002188">
    <property type="term" value="P:translation reinitiation"/>
    <property type="evidence" value="ECO:0007669"/>
    <property type="project" value="TreeGrafter"/>
</dbReference>
<dbReference type="eggNOG" id="KOG3239">
    <property type="taxonomic scope" value="Eukaryota"/>
</dbReference>
<feature type="region of interest" description="Disordered" evidence="4">
    <location>
        <begin position="1319"/>
        <end position="1412"/>
    </location>
</feature>
<accession>A0A0L0S0Q4</accession>
<reference evidence="6 7" key="1">
    <citation type="submission" date="2009-11" db="EMBL/GenBank/DDBJ databases">
        <title>Annotation of Allomyces macrogynus ATCC 38327.</title>
        <authorList>
            <consortium name="The Broad Institute Genome Sequencing Platform"/>
            <person name="Russ C."/>
            <person name="Cuomo C."/>
            <person name="Burger G."/>
            <person name="Gray M.W."/>
            <person name="Holland P.W.H."/>
            <person name="King N."/>
            <person name="Lang F.B.F."/>
            <person name="Roger A.J."/>
            <person name="Ruiz-Trillo I."/>
            <person name="Young S.K."/>
            <person name="Zeng Q."/>
            <person name="Gargeya S."/>
            <person name="Fitzgerald M."/>
            <person name="Haas B."/>
            <person name="Abouelleil A."/>
            <person name="Alvarado L."/>
            <person name="Arachchi H.M."/>
            <person name="Berlin A."/>
            <person name="Chapman S.B."/>
            <person name="Gearin G."/>
            <person name="Goldberg J."/>
            <person name="Griggs A."/>
            <person name="Gujja S."/>
            <person name="Hansen M."/>
            <person name="Heiman D."/>
            <person name="Howarth C."/>
            <person name="Larimer J."/>
            <person name="Lui A."/>
            <person name="MacDonald P.J.P."/>
            <person name="McCowen C."/>
            <person name="Montmayeur A."/>
            <person name="Murphy C."/>
            <person name="Neiman D."/>
            <person name="Pearson M."/>
            <person name="Priest M."/>
            <person name="Roberts A."/>
            <person name="Saif S."/>
            <person name="Shea T."/>
            <person name="Sisk P."/>
            <person name="Stolte C."/>
            <person name="Sykes S."/>
            <person name="Wortman J."/>
            <person name="Nusbaum C."/>
            <person name="Birren B."/>
        </authorList>
    </citation>
    <scope>NUCLEOTIDE SEQUENCE [LARGE SCALE GENOMIC DNA]</scope>
    <source>
        <strain evidence="6 7">ATCC 38327</strain>
    </source>
</reference>
<evidence type="ECO:0000259" key="5">
    <source>
        <dbReference type="PROSITE" id="PS50296"/>
    </source>
</evidence>
<dbReference type="InterPro" id="IPR036877">
    <property type="entry name" value="SUI1_dom_sf"/>
</dbReference>
<dbReference type="InterPro" id="IPR016024">
    <property type="entry name" value="ARM-type_fold"/>
</dbReference>
<dbReference type="PANTHER" id="PTHR12789">
    <property type="entry name" value="DENSITY-REGULATED PROTEIN HOMOLOG"/>
    <property type="match status" value="1"/>
</dbReference>
<evidence type="ECO:0000256" key="2">
    <source>
        <dbReference type="ARBA" id="ARBA00011742"/>
    </source>
</evidence>
<feature type="compositionally biased region" description="Pro residues" evidence="4">
    <location>
        <begin position="1358"/>
        <end position="1367"/>
    </location>
</feature>
<name>A0A0L0S0Q4_ALLM3</name>
<reference evidence="7" key="2">
    <citation type="submission" date="2009-11" db="EMBL/GenBank/DDBJ databases">
        <title>The Genome Sequence of Allomyces macrogynus strain ATCC 38327.</title>
        <authorList>
            <consortium name="The Broad Institute Genome Sequencing Platform"/>
            <person name="Russ C."/>
            <person name="Cuomo C."/>
            <person name="Shea T."/>
            <person name="Young S.K."/>
            <person name="Zeng Q."/>
            <person name="Koehrsen M."/>
            <person name="Haas B."/>
            <person name="Borodovsky M."/>
            <person name="Guigo R."/>
            <person name="Alvarado L."/>
            <person name="Berlin A."/>
            <person name="Borenstein D."/>
            <person name="Chen Z."/>
            <person name="Engels R."/>
            <person name="Freedman E."/>
            <person name="Gellesch M."/>
            <person name="Goldberg J."/>
            <person name="Griggs A."/>
            <person name="Gujja S."/>
            <person name="Heiman D."/>
            <person name="Hepburn T."/>
            <person name="Howarth C."/>
            <person name="Jen D."/>
            <person name="Larson L."/>
            <person name="Lewis B."/>
            <person name="Mehta T."/>
            <person name="Park D."/>
            <person name="Pearson M."/>
            <person name="Roberts A."/>
            <person name="Saif S."/>
            <person name="Shenoy N."/>
            <person name="Sisk P."/>
            <person name="Stolte C."/>
            <person name="Sykes S."/>
            <person name="Walk T."/>
            <person name="White J."/>
            <person name="Yandava C."/>
            <person name="Burger G."/>
            <person name="Gray M.W."/>
            <person name="Holland P.W.H."/>
            <person name="King N."/>
            <person name="Lang F.B.F."/>
            <person name="Roger A.J."/>
            <person name="Ruiz-Trillo I."/>
            <person name="Lander E."/>
            <person name="Nusbaum C."/>
        </authorList>
    </citation>
    <scope>NUCLEOTIDE SEQUENCE [LARGE SCALE GENOMIC DNA]</scope>
    <source>
        <strain evidence="7">ATCC 38327</strain>
    </source>
</reference>
<dbReference type="OrthoDB" id="277199at2759"/>
<proteinExistence type="inferred from homology"/>
<dbReference type="VEuPathDB" id="FungiDB:AMAG_17874"/>
<dbReference type="PROSITE" id="PS50296">
    <property type="entry name" value="SUI1"/>
    <property type="match status" value="1"/>
</dbReference>
<dbReference type="CDD" id="cd11607">
    <property type="entry name" value="DENR_C"/>
    <property type="match status" value="1"/>
</dbReference>
<organism evidence="6 7">
    <name type="scientific">Allomyces macrogynus (strain ATCC 38327)</name>
    <name type="common">Allomyces javanicus var. macrogynus</name>
    <dbReference type="NCBI Taxonomy" id="578462"/>
    <lineage>
        <taxon>Eukaryota</taxon>
        <taxon>Fungi</taxon>
        <taxon>Fungi incertae sedis</taxon>
        <taxon>Blastocladiomycota</taxon>
        <taxon>Blastocladiomycetes</taxon>
        <taxon>Blastocladiales</taxon>
        <taxon>Blastocladiaceae</taxon>
        <taxon>Allomyces</taxon>
    </lineage>
</organism>
<gene>
    <name evidence="6" type="ORF">AMAG_17874</name>
</gene>
<dbReference type="GO" id="GO:0003743">
    <property type="term" value="F:translation initiation factor activity"/>
    <property type="evidence" value="ECO:0007669"/>
    <property type="project" value="InterPro"/>
</dbReference>
<dbReference type="PANTHER" id="PTHR12789:SF0">
    <property type="entry name" value="DENSITY-REGULATED PROTEIN"/>
    <property type="match status" value="1"/>
</dbReference>
<dbReference type="InterPro" id="IPR022031">
    <property type="entry name" value="Rif1_N"/>
</dbReference>
<protein>
    <recommendedName>
        <fullName evidence="3">Translation machinery-associated protein 22</fullName>
    </recommendedName>
</protein>
<dbReference type="Proteomes" id="UP000054350">
    <property type="component" value="Unassembled WGS sequence"/>
</dbReference>
<evidence type="ECO:0000313" key="7">
    <source>
        <dbReference type="Proteomes" id="UP000054350"/>
    </source>
</evidence>
<dbReference type="GO" id="GO:0003729">
    <property type="term" value="F:mRNA binding"/>
    <property type="evidence" value="ECO:0007669"/>
    <property type="project" value="TreeGrafter"/>
</dbReference>
<dbReference type="SUPFAM" id="SSF48371">
    <property type="entry name" value="ARM repeat"/>
    <property type="match status" value="1"/>
</dbReference>
<dbReference type="InterPro" id="IPR050318">
    <property type="entry name" value="DENR/SUI1_TIF"/>
</dbReference>
<dbReference type="SUPFAM" id="SSF55159">
    <property type="entry name" value="eIF1-like"/>
    <property type="match status" value="1"/>
</dbReference>
<dbReference type="Gene3D" id="3.30.780.10">
    <property type="entry name" value="SUI1-like domain"/>
    <property type="match status" value="1"/>
</dbReference>
<feature type="compositionally biased region" description="Polar residues" evidence="4">
    <location>
        <begin position="1383"/>
        <end position="1398"/>
    </location>
</feature>
<dbReference type="NCBIfam" id="TIGR01159">
    <property type="entry name" value="DRP1"/>
    <property type="match status" value="1"/>
</dbReference>
<evidence type="ECO:0000313" key="6">
    <source>
        <dbReference type="EMBL" id="KNE56148.1"/>
    </source>
</evidence>
<feature type="domain" description="SUI1" evidence="5">
    <location>
        <begin position="92"/>
        <end position="163"/>
    </location>
</feature>
<evidence type="ECO:0000256" key="3">
    <source>
        <dbReference type="ARBA" id="ARBA00020058"/>
    </source>
</evidence>
<dbReference type="InterPro" id="IPR001950">
    <property type="entry name" value="SUI1"/>
</dbReference>
<dbReference type="Pfam" id="PF21023">
    <property type="entry name" value="DENR_N"/>
    <property type="match status" value="1"/>
</dbReference>